<dbReference type="InterPro" id="IPR002509">
    <property type="entry name" value="NODB_dom"/>
</dbReference>
<dbReference type="PANTHER" id="PTHR10587:SF137">
    <property type="entry name" value="4-DEOXY-4-FORMAMIDO-L-ARABINOSE-PHOSPHOUNDECAPRENOL DEFORMYLASE ARND-RELATED"/>
    <property type="match status" value="1"/>
</dbReference>
<keyword evidence="5" id="KW-1185">Reference proteome</keyword>
<dbReference type="Proteomes" id="UP000295680">
    <property type="component" value="Unassembled WGS sequence"/>
</dbReference>
<gene>
    <name evidence="4" type="ORF">EV192_11251</name>
</gene>
<dbReference type="InterPro" id="IPR011330">
    <property type="entry name" value="Glyco_hydro/deAcase_b/a-brl"/>
</dbReference>
<feature type="compositionally biased region" description="Low complexity" evidence="1">
    <location>
        <begin position="60"/>
        <end position="99"/>
    </location>
</feature>
<dbReference type="PROSITE" id="PS51257">
    <property type="entry name" value="PROKAR_LIPOPROTEIN"/>
    <property type="match status" value="1"/>
</dbReference>
<evidence type="ECO:0000256" key="2">
    <source>
        <dbReference type="SAM" id="SignalP"/>
    </source>
</evidence>
<dbReference type="GO" id="GO:0016810">
    <property type="term" value="F:hydrolase activity, acting on carbon-nitrogen (but not peptide) bonds"/>
    <property type="evidence" value="ECO:0007669"/>
    <property type="project" value="InterPro"/>
</dbReference>
<feature type="domain" description="NodB homology" evidence="3">
    <location>
        <begin position="116"/>
        <end position="304"/>
    </location>
</feature>
<reference evidence="4 5" key="1">
    <citation type="submission" date="2019-03" db="EMBL/GenBank/DDBJ databases">
        <title>Genomic Encyclopedia of Type Strains, Phase IV (KMG-IV): sequencing the most valuable type-strain genomes for metagenomic binning, comparative biology and taxonomic classification.</title>
        <authorList>
            <person name="Goeker M."/>
        </authorList>
    </citation>
    <scope>NUCLEOTIDE SEQUENCE [LARGE SCALE GENOMIC DNA]</scope>
    <source>
        <strain evidence="4 5">DSM 45934</strain>
    </source>
</reference>
<accession>A0A4V6NNQ8</accession>
<dbReference type="SUPFAM" id="SSF88713">
    <property type="entry name" value="Glycoside hydrolase/deacetylase"/>
    <property type="match status" value="1"/>
</dbReference>
<dbReference type="Pfam" id="PF01522">
    <property type="entry name" value="Polysacc_deac_1"/>
    <property type="match status" value="1"/>
</dbReference>
<dbReference type="CDD" id="cd10917">
    <property type="entry name" value="CE4_NodB_like_6s_7s"/>
    <property type="match status" value="1"/>
</dbReference>
<dbReference type="InterPro" id="IPR050248">
    <property type="entry name" value="Polysacc_deacetylase_ArnD"/>
</dbReference>
<feature type="signal peptide" evidence="2">
    <location>
        <begin position="1"/>
        <end position="19"/>
    </location>
</feature>
<feature type="region of interest" description="Disordered" evidence="1">
    <location>
        <begin position="35"/>
        <end position="117"/>
    </location>
</feature>
<protein>
    <submittedName>
        <fullName evidence="4">Peptidoglycan/xylan/chitin deacetylase (PgdA/CDA1 family)</fullName>
    </submittedName>
</protein>
<dbReference type="EMBL" id="SLWS01000012">
    <property type="protein sequence ID" value="TCO52320.1"/>
    <property type="molecule type" value="Genomic_DNA"/>
</dbReference>
<organism evidence="4 5">
    <name type="scientific">Actinocrispum wychmicini</name>
    <dbReference type="NCBI Taxonomy" id="1213861"/>
    <lineage>
        <taxon>Bacteria</taxon>
        <taxon>Bacillati</taxon>
        <taxon>Actinomycetota</taxon>
        <taxon>Actinomycetes</taxon>
        <taxon>Pseudonocardiales</taxon>
        <taxon>Pseudonocardiaceae</taxon>
        <taxon>Actinocrispum</taxon>
    </lineage>
</organism>
<name>A0A4V6NNQ8_9PSEU</name>
<comment type="caution">
    <text evidence="4">The sequence shown here is derived from an EMBL/GenBank/DDBJ whole genome shotgun (WGS) entry which is preliminary data.</text>
</comment>
<feature type="chain" id="PRO_5020823573" evidence="2">
    <location>
        <begin position="20"/>
        <end position="307"/>
    </location>
</feature>
<dbReference type="PANTHER" id="PTHR10587">
    <property type="entry name" value="GLYCOSYL TRANSFERASE-RELATED"/>
    <property type="match status" value="1"/>
</dbReference>
<evidence type="ECO:0000313" key="4">
    <source>
        <dbReference type="EMBL" id="TCO52320.1"/>
    </source>
</evidence>
<evidence type="ECO:0000313" key="5">
    <source>
        <dbReference type="Proteomes" id="UP000295680"/>
    </source>
</evidence>
<dbReference type="PROSITE" id="PS51677">
    <property type="entry name" value="NODB"/>
    <property type="match status" value="1"/>
</dbReference>
<proteinExistence type="predicted"/>
<dbReference type="RefSeq" id="WP_207926630.1">
    <property type="nucleotide sequence ID" value="NZ_SLWS01000012.1"/>
</dbReference>
<dbReference type="Gene3D" id="3.20.20.370">
    <property type="entry name" value="Glycoside hydrolase/deacetylase"/>
    <property type="match status" value="1"/>
</dbReference>
<evidence type="ECO:0000256" key="1">
    <source>
        <dbReference type="SAM" id="MobiDB-lite"/>
    </source>
</evidence>
<dbReference type="GO" id="GO:0005975">
    <property type="term" value="P:carbohydrate metabolic process"/>
    <property type="evidence" value="ECO:0007669"/>
    <property type="project" value="InterPro"/>
</dbReference>
<evidence type="ECO:0000259" key="3">
    <source>
        <dbReference type="PROSITE" id="PS51677"/>
    </source>
</evidence>
<keyword evidence="2" id="KW-0732">Signal</keyword>
<sequence>MRMRTVAAGLVGTLTILLAACGTTPVNGMALANGSARTSTASQPDAEGPAGNAPAHTDNPTTSKTAPDATTTDPTTTNPTTSQTSSTSSGPPDTSTSQPIPRQDPVVGHTKPQPGLHVALTFDDGPDPTWTPQVLDLLAQYHVKATFCLVGVNAQAHPDLVRAIVAGGHALCNHTMHHNEGLRKLPPDARRAEIADARQAILAAAPGAQVSYFRAPAGNFSPAGDQDPDSVQRIAKSLGMESLAWSIDTRDWTKPGTQAIVAAVQKAGRNDVVLMHDAGGDRGQTVAALRIVLPWLVSRGYQFDFPA</sequence>
<dbReference type="AlphaFoldDB" id="A0A4V6NNQ8"/>